<evidence type="ECO:0008006" key="4">
    <source>
        <dbReference type="Google" id="ProtNLM"/>
    </source>
</evidence>
<comment type="caution">
    <text evidence="2">The sequence shown here is derived from an EMBL/GenBank/DDBJ whole genome shotgun (WGS) entry which is preliminary data.</text>
</comment>
<protein>
    <recommendedName>
        <fullName evidence="4">BZIP domain-containing protein</fullName>
    </recommendedName>
</protein>
<name>A0ABR4IW74_9EURO</name>
<sequence length="505" mass="56329">MNRDVVEGNPTSLESSARFFDPLEPPALMDLSHLHMNDLGLTPSSPGFQLQGHTSQDEEQNCFEESVDIAGGRDGIDQSDKTDSNPPVLLQTNNAQANLSDDTNEDLYDPLFDSTIPELDSVFSRKRTAEELDEFPPEKRQHLESPDETPSLTTDSTHESPSFFDTFDSLFGRGFDLPLVLPDDPLPDFEEIPPPPPGESLISESTKERFSLNEQDFMTNTTREVLRVSRNIEYASPYPVSGGPLGYLPSAPGIHVKCVAMGEEQKDRQVLSLRAKVGQLIRDRDHYKKSLLSYATMDGTGKTPEQLLRAENAMLRRVSSRHQARVDEYKKEATDWKNKLHVLGVYYNNLLYEVGVEKRIPSIVPVPEGYKPPRLSNSFQKQMAGQYSFHNGNDAPAQLPSPQTPVQFLQPTIAGGNNRNMALQQQPQAVMIDLTEDEPPVPTPPTPPGPPSGEAECTMTLQSLRSKNYDWLQAGHNTSVLRSHQSPSVNDDELARMMEEEMSRA</sequence>
<feature type="region of interest" description="Disordered" evidence="1">
    <location>
        <begin position="128"/>
        <end position="160"/>
    </location>
</feature>
<accession>A0ABR4IW74</accession>
<dbReference type="Proteomes" id="UP001610335">
    <property type="component" value="Unassembled WGS sequence"/>
</dbReference>
<feature type="region of interest" description="Disordered" evidence="1">
    <location>
        <begin position="40"/>
        <end position="90"/>
    </location>
</feature>
<feature type="region of interest" description="Disordered" evidence="1">
    <location>
        <begin position="435"/>
        <end position="455"/>
    </location>
</feature>
<feature type="compositionally biased region" description="Polar residues" evidence="1">
    <location>
        <begin position="42"/>
        <end position="54"/>
    </location>
</feature>
<reference evidence="2 3" key="1">
    <citation type="submission" date="2024-07" db="EMBL/GenBank/DDBJ databases">
        <title>Section-level genome sequencing and comparative genomics of Aspergillus sections Usti and Cavernicolus.</title>
        <authorList>
            <consortium name="Lawrence Berkeley National Laboratory"/>
            <person name="Nybo J.L."/>
            <person name="Vesth T.C."/>
            <person name="Theobald S."/>
            <person name="Frisvad J.C."/>
            <person name="Larsen T.O."/>
            <person name="Kjaerboelling I."/>
            <person name="Rothschild-Mancinelli K."/>
            <person name="Lyhne E.K."/>
            <person name="Kogle M.E."/>
            <person name="Barry K."/>
            <person name="Clum A."/>
            <person name="Na H."/>
            <person name="Ledsgaard L."/>
            <person name="Lin J."/>
            <person name="Lipzen A."/>
            <person name="Kuo A."/>
            <person name="Riley R."/>
            <person name="Mondo S."/>
            <person name="LaButti K."/>
            <person name="Haridas S."/>
            <person name="Pangalinan J."/>
            <person name="Salamov A.A."/>
            <person name="Simmons B.A."/>
            <person name="Magnuson J.K."/>
            <person name="Chen J."/>
            <person name="Drula E."/>
            <person name="Henrissat B."/>
            <person name="Wiebenga A."/>
            <person name="Lubbers R.J."/>
            <person name="Gomes A.C."/>
            <person name="Makela M.R."/>
            <person name="Stajich J."/>
            <person name="Grigoriev I.V."/>
            <person name="Mortensen U.H."/>
            <person name="De vries R.P."/>
            <person name="Baker S.E."/>
            <person name="Andersen M.R."/>
        </authorList>
    </citation>
    <scope>NUCLEOTIDE SEQUENCE [LARGE SCALE GENOMIC DNA]</scope>
    <source>
        <strain evidence="2 3">CBS 600.67</strain>
    </source>
</reference>
<feature type="compositionally biased region" description="Pro residues" evidence="1">
    <location>
        <begin position="440"/>
        <end position="451"/>
    </location>
</feature>
<gene>
    <name evidence="2" type="ORF">BDW59DRAFT_139572</name>
</gene>
<feature type="compositionally biased region" description="Basic and acidic residues" evidence="1">
    <location>
        <begin position="74"/>
        <end position="83"/>
    </location>
</feature>
<evidence type="ECO:0000256" key="1">
    <source>
        <dbReference type="SAM" id="MobiDB-lite"/>
    </source>
</evidence>
<evidence type="ECO:0000313" key="2">
    <source>
        <dbReference type="EMBL" id="KAL2832027.1"/>
    </source>
</evidence>
<proteinExistence type="predicted"/>
<dbReference type="EMBL" id="JBFXLS010000007">
    <property type="protein sequence ID" value="KAL2832027.1"/>
    <property type="molecule type" value="Genomic_DNA"/>
</dbReference>
<evidence type="ECO:0000313" key="3">
    <source>
        <dbReference type="Proteomes" id="UP001610335"/>
    </source>
</evidence>
<keyword evidence="3" id="KW-1185">Reference proteome</keyword>
<feature type="compositionally biased region" description="Acidic residues" evidence="1">
    <location>
        <begin position="57"/>
        <end position="67"/>
    </location>
</feature>
<feature type="compositionally biased region" description="Basic and acidic residues" evidence="1">
    <location>
        <begin position="136"/>
        <end position="145"/>
    </location>
</feature>
<organism evidence="2 3">
    <name type="scientific">Aspergillus cavernicola</name>
    <dbReference type="NCBI Taxonomy" id="176166"/>
    <lineage>
        <taxon>Eukaryota</taxon>
        <taxon>Fungi</taxon>
        <taxon>Dikarya</taxon>
        <taxon>Ascomycota</taxon>
        <taxon>Pezizomycotina</taxon>
        <taxon>Eurotiomycetes</taxon>
        <taxon>Eurotiomycetidae</taxon>
        <taxon>Eurotiales</taxon>
        <taxon>Aspergillaceae</taxon>
        <taxon>Aspergillus</taxon>
        <taxon>Aspergillus subgen. Nidulantes</taxon>
    </lineage>
</organism>